<dbReference type="EMBL" id="CP154622">
    <property type="protein sequence ID" value="XAM41674.1"/>
    <property type="molecule type" value="Genomic_DNA"/>
</dbReference>
<dbReference type="InterPro" id="IPR009057">
    <property type="entry name" value="Homeodomain-like_sf"/>
</dbReference>
<accession>A0ABZ3FE55</accession>
<evidence type="ECO:0000313" key="3">
    <source>
        <dbReference type="Proteomes" id="UP001477947"/>
    </source>
</evidence>
<proteinExistence type="predicted"/>
<reference evidence="2 3" key="1">
    <citation type="submission" date="2024-04" db="EMBL/GenBank/DDBJ databases">
        <title>Isolation and characterization of novel acetogenic strains of the genera Terrisporobacter and Acetoanaerobium.</title>
        <authorList>
            <person name="Boeer T."/>
            <person name="Schueler M.A."/>
            <person name="Lueschen A."/>
            <person name="Eysell L."/>
            <person name="Droege J."/>
            <person name="Heinemann M."/>
            <person name="Engelhardt L."/>
            <person name="Basen M."/>
            <person name="Daniel R."/>
        </authorList>
    </citation>
    <scope>NUCLEOTIDE SEQUENCE [LARGE SCALE GENOMIC DNA]</scope>
    <source>
        <strain evidence="2 3">ELB</strain>
    </source>
</reference>
<protein>
    <recommendedName>
        <fullName evidence="1">Mor transcription activator domain-containing protein</fullName>
    </recommendedName>
</protein>
<keyword evidence="3" id="KW-1185">Reference proteome</keyword>
<dbReference type="RefSeq" id="WP_343336873.1">
    <property type="nucleotide sequence ID" value="NZ_CP154622.1"/>
</dbReference>
<dbReference type="InterPro" id="IPR014875">
    <property type="entry name" value="Mor_transcription_activator"/>
</dbReference>
<dbReference type="Pfam" id="PF08765">
    <property type="entry name" value="Mor"/>
    <property type="match status" value="1"/>
</dbReference>
<gene>
    <name evidence="2" type="ORF">TPELB_19870</name>
</gene>
<evidence type="ECO:0000259" key="1">
    <source>
        <dbReference type="Pfam" id="PF08765"/>
    </source>
</evidence>
<evidence type="ECO:0000313" key="2">
    <source>
        <dbReference type="EMBL" id="XAM41674.1"/>
    </source>
</evidence>
<organism evidence="2 3">
    <name type="scientific">Terrisporobacter petrolearius</name>
    <dbReference type="NCBI Taxonomy" id="1460447"/>
    <lineage>
        <taxon>Bacteria</taxon>
        <taxon>Bacillati</taxon>
        <taxon>Bacillota</taxon>
        <taxon>Clostridia</taxon>
        <taxon>Peptostreptococcales</taxon>
        <taxon>Peptostreptococcaceae</taxon>
        <taxon>Terrisporobacter</taxon>
    </lineage>
</organism>
<dbReference type="Proteomes" id="UP001477947">
    <property type="component" value="Chromosome"/>
</dbReference>
<sequence>MNILIDGILVKLQQMVDIIGMDKLIELSKVYGGASIYIPMYKTLGIRERSTNIAKEFNGESLKKKIQHFLCQVEKFSLR</sequence>
<dbReference type="SUPFAM" id="SSF46689">
    <property type="entry name" value="Homeodomain-like"/>
    <property type="match status" value="1"/>
</dbReference>
<name>A0ABZ3FE55_9FIRM</name>
<feature type="domain" description="Mor transcription activator" evidence="1">
    <location>
        <begin position="14"/>
        <end position="65"/>
    </location>
</feature>